<keyword evidence="10" id="KW-1185">Reference proteome</keyword>
<dbReference type="Proteomes" id="UP000224854">
    <property type="component" value="Unassembled WGS sequence"/>
</dbReference>
<comment type="similarity">
    <text evidence="2">Belongs to the GDT1 family.</text>
</comment>
<dbReference type="GO" id="GO:0015085">
    <property type="term" value="F:calcium ion transmembrane transporter activity"/>
    <property type="evidence" value="ECO:0007669"/>
    <property type="project" value="TreeGrafter"/>
</dbReference>
<feature type="transmembrane region" description="Helical" evidence="7">
    <location>
        <begin position="284"/>
        <end position="304"/>
    </location>
</feature>
<accession>A0A2C5ZCG8</accession>
<keyword evidence="4 7" id="KW-1133">Transmembrane helix</keyword>
<dbReference type="InterPro" id="IPR049555">
    <property type="entry name" value="GDT1-like_CS"/>
</dbReference>
<evidence type="ECO:0000256" key="8">
    <source>
        <dbReference type="SAM" id="SignalP"/>
    </source>
</evidence>
<dbReference type="GO" id="GO:0032472">
    <property type="term" value="P:Golgi calcium ion transport"/>
    <property type="evidence" value="ECO:0007669"/>
    <property type="project" value="TreeGrafter"/>
</dbReference>
<feature type="compositionally biased region" description="Basic and acidic residues" evidence="6">
    <location>
        <begin position="91"/>
        <end position="119"/>
    </location>
</feature>
<dbReference type="EMBL" id="NJEU01000283">
    <property type="protein sequence ID" value="PHH77124.1"/>
    <property type="molecule type" value="Genomic_DNA"/>
</dbReference>
<feature type="region of interest" description="Disordered" evidence="6">
    <location>
        <begin position="344"/>
        <end position="412"/>
    </location>
</feature>
<evidence type="ECO:0000313" key="10">
    <source>
        <dbReference type="Proteomes" id="UP000224854"/>
    </source>
</evidence>
<feature type="compositionally biased region" description="Basic and acidic residues" evidence="6">
    <location>
        <begin position="356"/>
        <end position="365"/>
    </location>
</feature>
<feature type="compositionally biased region" description="Polar residues" evidence="6">
    <location>
        <begin position="224"/>
        <end position="234"/>
    </location>
</feature>
<gene>
    <name evidence="9" type="ORF">CDD82_3654</name>
</gene>
<feature type="compositionally biased region" description="Basic and acidic residues" evidence="6">
    <location>
        <begin position="205"/>
        <end position="223"/>
    </location>
</feature>
<keyword evidence="3 7" id="KW-0812">Transmembrane</keyword>
<sequence>MWSNGLHSPLLLLLLLPSLATSLAAPPPTPRRQDDSISPYDDDAAAKPQTGLANKAAAPFDDGKPHTGPFVETDGKATDSNAQDLPPLKGRPRDPTIVDGKKIPESNDGVMFDKNRQRPLEGTTGTEGGVSQKALARKAKEGKTGEKVLTQPESPKERPPLPHSEEQKLGTVDVRSKLKSKQSSDKDEDNTDYTGLDKPANLPDTGREKTNPLPKSADKDHLETSQPILTSTRTPKPPLETTDQDGIIQPLHSFVLSLAMILVSEVGDKTFLVAALMAMKHDRIVVFSAAYGALVVMTVLSAVLGHAVPTLIPKKLTSLLAAVLFLVFGVKLLREGMQMNPDEGVSAEMQEVEQELAEKEKELGRRGRASISAHSLEMGFQGRKSRTKNRFPSPPRSPSQSPSPSVSPSRQTGSIDTLVQGVGNLCSLLLSPAWVQTFAMTFLGEWGDRSQIATIAMAAGQDYWWVTLGALCGHAVCTGVAVVGGRAIAGRVSLKVVTVGGAVAFLFFALLYFIESLRS</sequence>
<name>A0A2C5ZCG8_9HYPO</name>
<dbReference type="PANTHER" id="PTHR12608">
    <property type="entry name" value="TRANSMEMBRANE PROTEIN HTP-1 RELATED"/>
    <property type="match status" value="1"/>
</dbReference>
<protein>
    <recommendedName>
        <fullName evidence="11">GDT1 family protein</fullName>
    </recommendedName>
</protein>
<evidence type="ECO:0008006" key="11">
    <source>
        <dbReference type="Google" id="ProtNLM"/>
    </source>
</evidence>
<feature type="transmembrane region" description="Helical" evidence="7">
    <location>
        <begin position="316"/>
        <end position="333"/>
    </location>
</feature>
<dbReference type="GO" id="GO:0005794">
    <property type="term" value="C:Golgi apparatus"/>
    <property type="evidence" value="ECO:0007669"/>
    <property type="project" value="TreeGrafter"/>
</dbReference>
<feature type="transmembrane region" description="Helical" evidence="7">
    <location>
        <begin position="463"/>
        <end position="484"/>
    </location>
</feature>
<dbReference type="GO" id="GO:0000329">
    <property type="term" value="C:fungal-type vacuole membrane"/>
    <property type="evidence" value="ECO:0007669"/>
    <property type="project" value="TreeGrafter"/>
</dbReference>
<evidence type="ECO:0000256" key="6">
    <source>
        <dbReference type="SAM" id="MobiDB-lite"/>
    </source>
</evidence>
<feature type="compositionally biased region" description="Basic and acidic residues" evidence="6">
    <location>
        <begin position="154"/>
        <end position="168"/>
    </location>
</feature>
<dbReference type="InterPro" id="IPR001727">
    <property type="entry name" value="GDT1-like"/>
</dbReference>
<feature type="transmembrane region" description="Helical" evidence="7">
    <location>
        <begin position="254"/>
        <end position="277"/>
    </location>
</feature>
<feature type="transmembrane region" description="Helical" evidence="7">
    <location>
        <begin position="496"/>
        <end position="514"/>
    </location>
</feature>
<evidence type="ECO:0000256" key="4">
    <source>
        <dbReference type="ARBA" id="ARBA00022989"/>
    </source>
</evidence>
<keyword evidence="8" id="KW-0732">Signal</keyword>
<dbReference type="AlphaFoldDB" id="A0A2C5ZCG8"/>
<proteinExistence type="inferred from homology"/>
<evidence type="ECO:0000256" key="7">
    <source>
        <dbReference type="SAM" id="Phobius"/>
    </source>
</evidence>
<reference evidence="9 10" key="1">
    <citation type="submission" date="2017-06" db="EMBL/GenBank/DDBJ databases">
        <title>Ant-infecting Ophiocordyceps genomes reveal a high diversity of potential behavioral manipulation genes and a possible major role for enterotoxins.</title>
        <authorList>
            <person name="De Bekker C."/>
            <person name="Evans H.C."/>
            <person name="Brachmann A."/>
            <person name="Hughes D.P."/>
        </authorList>
    </citation>
    <scope>NUCLEOTIDE SEQUENCE [LARGE SCALE GENOMIC DNA]</scope>
    <source>
        <strain evidence="9 10">1348a</strain>
    </source>
</reference>
<dbReference type="OrthoDB" id="442680at2759"/>
<evidence type="ECO:0000313" key="9">
    <source>
        <dbReference type="EMBL" id="PHH77124.1"/>
    </source>
</evidence>
<organism evidence="9 10">
    <name type="scientific">Ophiocordyceps australis</name>
    <dbReference type="NCBI Taxonomy" id="1399860"/>
    <lineage>
        <taxon>Eukaryota</taxon>
        <taxon>Fungi</taxon>
        <taxon>Dikarya</taxon>
        <taxon>Ascomycota</taxon>
        <taxon>Pezizomycotina</taxon>
        <taxon>Sordariomycetes</taxon>
        <taxon>Hypocreomycetidae</taxon>
        <taxon>Hypocreales</taxon>
        <taxon>Ophiocordycipitaceae</taxon>
        <taxon>Ophiocordyceps</taxon>
    </lineage>
</organism>
<dbReference type="Pfam" id="PF01169">
    <property type="entry name" value="GDT1"/>
    <property type="match status" value="2"/>
</dbReference>
<evidence type="ECO:0000256" key="1">
    <source>
        <dbReference type="ARBA" id="ARBA00004141"/>
    </source>
</evidence>
<evidence type="ECO:0000256" key="5">
    <source>
        <dbReference type="ARBA" id="ARBA00023136"/>
    </source>
</evidence>
<keyword evidence="5 7" id="KW-0472">Membrane</keyword>
<comment type="subcellular location">
    <subcellularLocation>
        <location evidence="1">Membrane</location>
        <topology evidence="1">Multi-pass membrane protein</topology>
    </subcellularLocation>
</comment>
<feature type="signal peptide" evidence="8">
    <location>
        <begin position="1"/>
        <end position="24"/>
    </location>
</feature>
<feature type="region of interest" description="Disordered" evidence="6">
    <location>
        <begin position="22"/>
        <end position="244"/>
    </location>
</feature>
<feature type="compositionally biased region" description="Low complexity" evidence="6">
    <location>
        <begin position="398"/>
        <end position="411"/>
    </location>
</feature>
<evidence type="ECO:0000256" key="2">
    <source>
        <dbReference type="ARBA" id="ARBA00009190"/>
    </source>
</evidence>
<evidence type="ECO:0000256" key="3">
    <source>
        <dbReference type="ARBA" id="ARBA00022692"/>
    </source>
</evidence>
<dbReference type="PROSITE" id="PS01214">
    <property type="entry name" value="UPF0016"/>
    <property type="match status" value="1"/>
</dbReference>
<dbReference type="GO" id="GO:0005384">
    <property type="term" value="F:manganese ion transmembrane transporter activity"/>
    <property type="evidence" value="ECO:0007669"/>
    <property type="project" value="TreeGrafter"/>
</dbReference>
<comment type="caution">
    <text evidence="9">The sequence shown here is derived from an EMBL/GenBank/DDBJ whole genome shotgun (WGS) entry which is preliminary data.</text>
</comment>
<feature type="chain" id="PRO_5013287876" description="GDT1 family protein" evidence="8">
    <location>
        <begin position="25"/>
        <end position="519"/>
    </location>
</feature>
<dbReference type="GO" id="GO:0032468">
    <property type="term" value="P:Golgi calcium ion homeostasis"/>
    <property type="evidence" value="ECO:0007669"/>
    <property type="project" value="TreeGrafter"/>
</dbReference>
<feature type="transmembrane region" description="Helical" evidence="7">
    <location>
        <begin position="422"/>
        <end position="443"/>
    </location>
</feature>
<dbReference type="PANTHER" id="PTHR12608:SF1">
    <property type="entry name" value="TRANSMEMBRANE PROTEIN 165"/>
    <property type="match status" value="1"/>
</dbReference>